<dbReference type="Proteomes" id="UP001274830">
    <property type="component" value="Unassembled WGS sequence"/>
</dbReference>
<dbReference type="PANTHER" id="PTHR46910">
    <property type="entry name" value="TRANSCRIPTION FACTOR PDR1"/>
    <property type="match status" value="1"/>
</dbReference>
<comment type="caution">
    <text evidence="3">The sequence shown here is derived from an EMBL/GenBank/DDBJ whole genome shotgun (WGS) entry which is preliminary data.</text>
</comment>
<dbReference type="CDD" id="cd12148">
    <property type="entry name" value="fungal_TF_MHR"/>
    <property type="match status" value="1"/>
</dbReference>
<evidence type="ECO:0000313" key="4">
    <source>
        <dbReference type="Proteomes" id="UP001274830"/>
    </source>
</evidence>
<dbReference type="EMBL" id="JAUTXT010000004">
    <property type="protein sequence ID" value="KAK3678483.1"/>
    <property type="molecule type" value="Genomic_DNA"/>
</dbReference>
<dbReference type="SMART" id="SM00906">
    <property type="entry name" value="Fungal_trans"/>
    <property type="match status" value="1"/>
</dbReference>
<evidence type="ECO:0000256" key="1">
    <source>
        <dbReference type="ARBA" id="ARBA00023242"/>
    </source>
</evidence>
<dbReference type="InterPro" id="IPR007219">
    <property type="entry name" value="XnlR_reg_dom"/>
</dbReference>
<gene>
    <name evidence="3" type="ORF">LTR78_001780</name>
</gene>
<accession>A0AAE1C553</accession>
<feature type="domain" description="Xylanolytic transcriptional activator regulatory" evidence="2">
    <location>
        <begin position="116"/>
        <end position="190"/>
    </location>
</feature>
<reference evidence="3" key="1">
    <citation type="submission" date="2023-07" db="EMBL/GenBank/DDBJ databases">
        <title>Black Yeasts Isolated from many extreme environments.</title>
        <authorList>
            <person name="Coleine C."/>
            <person name="Stajich J.E."/>
            <person name="Selbmann L."/>
        </authorList>
    </citation>
    <scope>NUCLEOTIDE SEQUENCE</scope>
    <source>
        <strain evidence="3">CCFEE 5485</strain>
    </source>
</reference>
<keyword evidence="1" id="KW-0539">Nucleus</keyword>
<dbReference type="Pfam" id="PF04082">
    <property type="entry name" value="Fungal_trans"/>
    <property type="match status" value="1"/>
</dbReference>
<dbReference type="GO" id="GO:0006351">
    <property type="term" value="P:DNA-templated transcription"/>
    <property type="evidence" value="ECO:0007669"/>
    <property type="project" value="InterPro"/>
</dbReference>
<keyword evidence="4" id="KW-1185">Reference proteome</keyword>
<dbReference type="PANTHER" id="PTHR46910:SF25">
    <property type="entry name" value="ABC-TRANSPORTER-REGULATING TRANSCRIPTION FACTOR"/>
    <property type="match status" value="1"/>
</dbReference>
<dbReference type="InterPro" id="IPR050987">
    <property type="entry name" value="AtrR-like"/>
</dbReference>
<evidence type="ECO:0000259" key="2">
    <source>
        <dbReference type="SMART" id="SM00906"/>
    </source>
</evidence>
<name>A0AAE1C553_9PEZI</name>
<evidence type="ECO:0000313" key="3">
    <source>
        <dbReference type="EMBL" id="KAK3678483.1"/>
    </source>
</evidence>
<proteinExistence type="predicted"/>
<organism evidence="3 4">
    <name type="scientific">Recurvomyces mirabilis</name>
    <dbReference type="NCBI Taxonomy" id="574656"/>
    <lineage>
        <taxon>Eukaryota</taxon>
        <taxon>Fungi</taxon>
        <taxon>Dikarya</taxon>
        <taxon>Ascomycota</taxon>
        <taxon>Pezizomycotina</taxon>
        <taxon>Dothideomycetes</taxon>
        <taxon>Dothideomycetidae</taxon>
        <taxon>Mycosphaerellales</taxon>
        <taxon>Teratosphaeriaceae</taxon>
        <taxon>Recurvomyces</taxon>
    </lineage>
</organism>
<dbReference type="GO" id="GO:0003677">
    <property type="term" value="F:DNA binding"/>
    <property type="evidence" value="ECO:0007669"/>
    <property type="project" value="InterPro"/>
</dbReference>
<dbReference type="GO" id="GO:0003700">
    <property type="term" value="F:DNA-binding transcription factor activity"/>
    <property type="evidence" value="ECO:0007669"/>
    <property type="project" value="InterPro"/>
</dbReference>
<protein>
    <recommendedName>
        <fullName evidence="2">Xylanolytic transcriptional activator regulatory domain-containing protein</fullName>
    </recommendedName>
</protein>
<sequence>MTNSVLAYFDHSLDAALGILHRPWFEQQLSAHLAGILFDSSPTWHALRNVVLAAGCRIEMSKTRPFHEAAQHAWHYFENALSVYARLLFFKTSIAGVQVLTLMAFYTQNISTPCLEYMLSADAVRLAFAKGLHRAPPSTQGLSLQEMDLCNSIFWAIFCLEKQIASQSGRPSAIDDDEVTCPLPVGGDAGSALNVPYCHCLIRLAQMSSKIEKRLSTAQCRHLNLESTMRVVQQLDFEMTNIKASLHDNFGLVLGDKPTTDATGGLHLEQYLHVQYAYFTAMLSIHTVLAYPWLRALVGARECSQESDAVLQSVQVVAKTSRAAVLLTENIRFNAQTPVPVAFFGPIYALISLFVCCLSSETTQSDLAIMEIGTGYFGRIYVSTDSLISVPFVRTLTTLVAERSAPLHARDDLTSNQQGIDDEFSRLGGADSTLDVEDWCTFLRTSPADQSSHLETFL</sequence>
<dbReference type="GO" id="GO:0008270">
    <property type="term" value="F:zinc ion binding"/>
    <property type="evidence" value="ECO:0007669"/>
    <property type="project" value="InterPro"/>
</dbReference>
<dbReference type="AlphaFoldDB" id="A0AAE1C553"/>